<evidence type="ECO:0000256" key="4">
    <source>
        <dbReference type="ARBA" id="ARBA00022989"/>
    </source>
</evidence>
<evidence type="ECO:0000256" key="5">
    <source>
        <dbReference type="ARBA" id="ARBA00023040"/>
    </source>
</evidence>
<keyword evidence="6 9" id="KW-0472">Membrane</keyword>
<evidence type="ECO:0000256" key="3">
    <source>
        <dbReference type="ARBA" id="ARBA00022692"/>
    </source>
</evidence>
<comment type="subcellular location">
    <subcellularLocation>
        <location evidence="1">Membrane</location>
        <topology evidence="1">Multi-pass membrane protein</topology>
    </subcellularLocation>
</comment>
<evidence type="ECO:0000256" key="2">
    <source>
        <dbReference type="ARBA" id="ARBA00010663"/>
    </source>
</evidence>
<evidence type="ECO:0000313" key="12">
    <source>
        <dbReference type="Proteomes" id="UP001142055"/>
    </source>
</evidence>
<keyword evidence="12" id="KW-1185">Reference proteome</keyword>
<keyword evidence="4 9" id="KW-1133">Transmembrane helix</keyword>
<dbReference type="AlphaFoldDB" id="A0A9Q0RP19"/>
<protein>
    <recommendedName>
        <fullName evidence="10">G-protein coupled receptors family 1 profile domain-containing protein</fullName>
    </recommendedName>
</protein>
<keyword evidence="5" id="KW-0297">G-protein coupled receptor</keyword>
<organism evidence="11 12">
    <name type="scientific">Blomia tropicalis</name>
    <name type="common">Mite</name>
    <dbReference type="NCBI Taxonomy" id="40697"/>
    <lineage>
        <taxon>Eukaryota</taxon>
        <taxon>Metazoa</taxon>
        <taxon>Ecdysozoa</taxon>
        <taxon>Arthropoda</taxon>
        <taxon>Chelicerata</taxon>
        <taxon>Arachnida</taxon>
        <taxon>Acari</taxon>
        <taxon>Acariformes</taxon>
        <taxon>Sarcoptiformes</taxon>
        <taxon>Astigmata</taxon>
        <taxon>Glycyphagoidea</taxon>
        <taxon>Echimyopodidae</taxon>
        <taxon>Blomia</taxon>
    </lineage>
</organism>
<sequence>MADPKWMSDANLTTFSINASNGDTLIIDQLEAFGPMGQTILVMLYSLVTFLAFTGNTLVILVELYGKRSARNLQKFLINLAISDLLIGVLSVPFIYTDLMLV</sequence>
<dbReference type="InterPro" id="IPR000276">
    <property type="entry name" value="GPCR_Rhodpsn"/>
</dbReference>
<comment type="caution">
    <text evidence="11">The sequence shown here is derived from an EMBL/GenBank/DDBJ whole genome shotgun (WGS) entry which is preliminary data.</text>
</comment>
<evidence type="ECO:0000256" key="7">
    <source>
        <dbReference type="ARBA" id="ARBA00023170"/>
    </source>
</evidence>
<accession>A0A9Q0RP19</accession>
<keyword evidence="3 9" id="KW-0812">Transmembrane</keyword>
<evidence type="ECO:0000256" key="8">
    <source>
        <dbReference type="ARBA" id="ARBA00023224"/>
    </source>
</evidence>
<gene>
    <name evidence="11" type="ORF">RDWZM_006922</name>
</gene>
<evidence type="ECO:0000256" key="6">
    <source>
        <dbReference type="ARBA" id="ARBA00023136"/>
    </source>
</evidence>
<comment type="similarity">
    <text evidence="2">Belongs to the G-protein coupled receptor 1 family.</text>
</comment>
<dbReference type="PANTHER" id="PTHR24238">
    <property type="entry name" value="G-PROTEIN COUPLED RECEPTOR"/>
    <property type="match status" value="1"/>
</dbReference>
<name>A0A9Q0RP19_BLOTA</name>
<dbReference type="PROSITE" id="PS50262">
    <property type="entry name" value="G_PROTEIN_RECEP_F1_2"/>
    <property type="match status" value="1"/>
</dbReference>
<dbReference type="Proteomes" id="UP001142055">
    <property type="component" value="Chromosome 2"/>
</dbReference>
<evidence type="ECO:0000313" key="11">
    <source>
        <dbReference type="EMBL" id="KAJ6221110.1"/>
    </source>
</evidence>
<evidence type="ECO:0000256" key="1">
    <source>
        <dbReference type="ARBA" id="ARBA00004141"/>
    </source>
</evidence>
<evidence type="ECO:0000256" key="9">
    <source>
        <dbReference type="SAM" id="Phobius"/>
    </source>
</evidence>
<dbReference type="PRINTS" id="PR00237">
    <property type="entry name" value="GPCRRHODOPSN"/>
</dbReference>
<reference evidence="11" key="1">
    <citation type="submission" date="2022-12" db="EMBL/GenBank/DDBJ databases">
        <title>Genome assemblies of Blomia tropicalis.</title>
        <authorList>
            <person name="Cui Y."/>
        </authorList>
    </citation>
    <scope>NUCLEOTIDE SEQUENCE</scope>
    <source>
        <tissue evidence="11">Adult mites</tissue>
    </source>
</reference>
<keyword evidence="8" id="KW-0807">Transducer</keyword>
<feature type="transmembrane region" description="Helical" evidence="9">
    <location>
        <begin position="76"/>
        <end position="96"/>
    </location>
</feature>
<evidence type="ECO:0000259" key="10">
    <source>
        <dbReference type="PROSITE" id="PS50262"/>
    </source>
</evidence>
<dbReference type="GO" id="GO:0005886">
    <property type="term" value="C:plasma membrane"/>
    <property type="evidence" value="ECO:0007669"/>
    <property type="project" value="TreeGrafter"/>
</dbReference>
<feature type="domain" description="G-protein coupled receptors family 1 profile" evidence="10">
    <location>
        <begin position="55"/>
        <end position="102"/>
    </location>
</feature>
<feature type="non-terminal residue" evidence="11">
    <location>
        <position position="102"/>
    </location>
</feature>
<dbReference type="GO" id="GO:0008188">
    <property type="term" value="F:neuropeptide receptor activity"/>
    <property type="evidence" value="ECO:0007669"/>
    <property type="project" value="TreeGrafter"/>
</dbReference>
<dbReference type="OMA" id="KWMSDAN"/>
<dbReference type="Gene3D" id="1.20.1070.10">
    <property type="entry name" value="Rhodopsin 7-helix transmembrane proteins"/>
    <property type="match status" value="1"/>
</dbReference>
<dbReference type="PANTHER" id="PTHR24238:SF57">
    <property type="entry name" value="G-PROTEIN COUPLED RECEPTOR 83"/>
    <property type="match status" value="1"/>
</dbReference>
<feature type="transmembrane region" description="Helical" evidence="9">
    <location>
        <begin position="40"/>
        <end position="64"/>
    </location>
</feature>
<dbReference type="SUPFAM" id="SSF81321">
    <property type="entry name" value="Family A G protein-coupled receptor-like"/>
    <property type="match status" value="1"/>
</dbReference>
<proteinExistence type="inferred from homology"/>
<dbReference type="InterPro" id="IPR017452">
    <property type="entry name" value="GPCR_Rhodpsn_7TM"/>
</dbReference>
<keyword evidence="7" id="KW-0675">Receptor</keyword>
<dbReference type="EMBL" id="JAPWDV010000002">
    <property type="protein sequence ID" value="KAJ6221110.1"/>
    <property type="molecule type" value="Genomic_DNA"/>
</dbReference>